<evidence type="ECO:0000256" key="12">
    <source>
        <dbReference type="ARBA" id="ARBA00064416"/>
    </source>
</evidence>
<sequence length="559" mass="63838">MATGRSRSVRFRDDLETANCTPPNDSHLLMPTHNINDKQAPDMCLKSTEEDAIGKYSLGRELSNVFSEDYDVVKKIILDPQGPVLNRWNKIFLLVCLLSLVVDPLFFHLPVAKEEACIENMESLEVALTIIRGELVIDPSKIASRYLRKGFWLDPVTALPLPQILIWDAIPNLRGSEITLTSIVVRFLIIFQYLLRLYHIYLLTSEIFKANGVMMETAWAGAVYNLMLYMLASHVLGSCWYLLSILRQEECWMKVCSLEQHDCKYCDFWNYSLKVLQQVLLLCLVGLEDSEMYLQSTTMRLEEWRARRTDTEQWMHHRQLPCDLKQSVLRREVKPHLCLDLVRKVPLFDQMDGRMLDAIRERLKPCLCTPSTFLVREGDPVNEMLFIVQGHLDSCTTNGGRTGFFNSCSIGAGDFCGEELLTWALDPHPNVVLPSSTHTVKAITEVEAFALIAEDLQFVAAKFRTLHSKKLRQTLRFHSHQWRTWAACFIQAAWFQHKRLKEAVELKKRESLVASVPRSALEESSSFPPYGSSFTTYAAKLAASTGRGGSKRCGSQFDI</sequence>
<protein>
    <recommendedName>
        <fullName evidence="14">Cyclic nucleotide-binding domain-containing protein</fullName>
    </recommendedName>
</protein>
<dbReference type="SUPFAM" id="SSF51206">
    <property type="entry name" value="cAMP-binding domain-like"/>
    <property type="match status" value="1"/>
</dbReference>
<feature type="transmembrane region" description="Helical" evidence="13">
    <location>
        <begin position="91"/>
        <end position="111"/>
    </location>
</feature>
<keyword evidence="8" id="KW-0539">Nucleus</keyword>
<dbReference type="GO" id="GO:0031965">
    <property type="term" value="C:nuclear membrane"/>
    <property type="evidence" value="ECO:0007669"/>
    <property type="project" value="UniProtKB-SubCell"/>
</dbReference>
<comment type="subcellular location">
    <subcellularLocation>
        <location evidence="1">Nucleus membrane</location>
        <topology evidence="1">Multi-pass membrane protein</topology>
    </subcellularLocation>
</comment>
<dbReference type="SUPFAM" id="SSF81324">
    <property type="entry name" value="Voltage-gated potassium channels"/>
    <property type="match status" value="1"/>
</dbReference>
<comment type="subunit">
    <text evidence="12">Interacts (via N-terminus) with DMI1 (via c-terminus). The Nod factor has no effect on this interaction, implying that the complex is maintained after activation.</text>
</comment>
<evidence type="ECO:0000256" key="8">
    <source>
        <dbReference type="ARBA" id="ARBA00023242"/>
    </source>
</evidence>
<comment type="similarity">
    <text evidence="2">Belongs to the cyclic nucleotide-gated cation channel (TC 1.A.1.5) family.</text>
</comment>
<keyword evidence="16" id="KW-1185">Reference proteome</keyword>
<dbReference type="InterPro" id="IPR018490">
    <property type="entry name" value="cNMP-bd_dom_sf"/>
</dbReference>
<proteinExistence type="inferred from homology"/>
<gene>
    <name evidence="15" type="ORF">RGQ29_004906</name>
</gene>
<keyword evidence="9" id="KW-1071">Ligand-gated ion channel</keyword>
<evidence type="ECO:0000256" key="5">
    <source>
        <dbReference type="ARBA" id="ARBA00022989"/>
    </source>
</evidence>
<evidence type="ECO:0000313" key="15">
    <source>
        <dbReference type="EMBL" id="KAK4562227.1"/>
    </source>
</evidence>
<keyword evidence="7 13" id="KW-0472">Membrane</keyword>
<evidence type="ECO:0000256" key="2">
    <source>
        <dbReference type="ARBA" id="ARBA00010486"/>
    </source>
</evidence>
<feature type="transmembrane region" description="Helical" evidence="13">
    <location>
        <begin position="183"/>
        <end position="202"/>
    </location>
</feature>
<dbReference type="GO" id="GO:0044325">
    <property type="term" value="F:transmembrane transporter binding"/>
    <property type="evidence" value="ECO:0007669"/>
    <property type="project" value="UniProtKB-ARBA"/>
</dbReference>
<keyword evidence="3" id="KW-0813">Transport</keyword>
<dbReference type="InterPro" id="IPR005821">
    <property type="entry name" value="Ion_trans_dom"/>
</dbReference>
<evidence type="ECO:0000256" key="4">
    <source>
        <dbReference type="ARBA" id="ARBA00022692"/>
    </source>
</evidence>
<dbReference type="PROSITE" id="PS50042">
    <property type="entry name" value="CNMP_BINDING_3"/>
    <property type="match status" value="1"/>
</dbReference>
<evidence type="ECO:0000256" key="10">
    <source>
        <dbReference type="ARBA" id="ARBA00023303"/>
    </source>
</evidence>
<accession>A0AAN7E365</accession>
<evidence type="ECO:0000256" key="3">
    <source>
        <dbReference type="ARBA" id="ARBA00022448"/>
    </source>
</evidence>
<evidence type="ECO:0000256" key="1">
    <source>
        <dbReference type="ARBA" id="ARBA00004232"/>
    </source>
</evidence>
<organism evidence="15 16">
    <name type="scientific">Quercus rubra</name>
    <name type="common">Northern red oak</name>
    <name type="synonym">Quercus borealis</name>
    <dbReference type="NCBI Taxonomy" id="3512"/>
    <lineage>
        <taxon>Eukaryota</taxon>
        <taxon>Viridiplantae</taxon>
        <taxon>Streptophyta</taxon>
        <taxon>Embryophyta</taxon>
        <taxon>Tracheophyta</taxon>
        <taxon>Spermatophyta</taxon>
        <taxon>Magnoliopsida</taxon>
        <taxon>eudicotyledons</taxon>
        <taxon>Gunneridae</taxon>
        <taxon>Pentapetalae</taxon>
        <taxon>rosids</taxon>
        <taxon>fabids</taxon>
        <taxon>Fagales</taxon>
        <taxon>Fagaceae</taxon>
        <taxon>Quercus</taxon>
    </lineage>
</organism>
<dbReference type="Pfam" id="PF00520">
    <property type="entry name" value="Ion_trans"/>
    <property type="match status" value="1"/>
</dbReference>
<evidence type="ECO:0000313" key="16">
    <source>
        <dbReference type="Proteomes" id="UP001324115"/>
    </source>
</evidence>
<dbReference type="FunFam" id="2.60.120.10:FF:000024">
    <property type="entry name" value="Cyclic nucleotide-gated ion channel 1"/>
    <property type="match status" value="1"/>
</dbReference>
<dbReference type="Proteomes" id="UP001324115">
    <property type="component" value="Unassembled WGS sequence"/>
</dbReference>
<evidence type="ECO:0000256" key="11">
    <source>
        <dbReference type="ARBA" id="ARBA00056117"/>
    </source>
</evidence>
<reference evidence="15 16" key="1">
    <citation type="journal article" date="2023" name="G3 (Bethesda)">
        <title>A haplotype-resolved chromosome-scale genome for Quercus rubra L. provides insights into the genetics of adaptive traits for red oak species.</title>
        <authorList>
            <person name="Kapoor B."/>
            <person name="Jenkins J."/>
            <person name="Schmutz J."/>
            <person name="Zhebentyayeva T."/>
            <person name="Kuelheim C."/>
            <person name="Coggeshall M."/>
            <person name="Heim C."/>
            <person name="Lasky J.R."/>
            <person name="Leites L."/>
            <person name="Islam-Faridi N."/>
            <person name="Romero-Severson J."/>
            <person name="DeLeo V.L."/>
            <person name="Lucas S.M."/>
            <person name="Lazic D."/>
            <person name="Gailing O."/>
            <person name="Carlson J."/>
            <person name="Staton M."/>
        </authorList>
    </citation>
    <scope>NUCLEOTIDE SEQUENCE [LARGE SCALE GENOMIC DNA]</scope>
    <source>
        <strain evidence="15">Pseudo-F2</strain>
    </source>
</reference>
<keyword evidence="5 13" id="KW-1133">Transmembrane helix</keyword>
<keyword evidence="6" id="KW-0406">Ion transport</keyword>
<evidence type="ECO:0000256" key="13">
    <source>
        <dbReference type="SAM" id="Phobius"/>
    </source>
</evidence>
<comment type="caution">
    <text evidence="15">The sequence shown here is derived from an EMBL/GenBank/DDBJ whole genome shotgun (WGS) entry which is preliminary data.</text>
</comment>
<feature type="transmembrane region" description="Helical" evidence="13">
    <location>
        <begin position="222"/>
        <end position="243"/>
    </location>
</feature>
<dbReference type="PANTHER" id="PTHR45651">
    <property type="entry name" value="CYCLIC NUCLEOTIDE-GATED ION CHANNEL 15-RELATED-RELATED"/>
    <property type="match status" value="1"/>
</dbReference>
<dbReference type="InterPro" id="IPR014710">
    <property type="entry name" value="RmlC-like_jellyroll"/>
</dbReference>
<evidence type="ECO:0000259" key="14">
    <source>
        <dbReference type="PROSITE" id="PS50042"/>
    </source>
</evidence>
<comment type="function">
    <text evidence="11">Cyclic nucleotide-gated channel involved in the establishment of both rhizobial and mycorrhizal associations. Required for full activation of nuclear-localized Ca(2+) oscillations by Nod and Myc factors. Simultaneous activation of the K(+)-permeable channel DMI1 and the Ca(2+) channel CNGC15 can give rise to sustained Ca(2+) oscillations. May function during fertilization in both female and male gametophytic Ca(2+) signaling.</text>
</comment>
<feature type="domain" description="Cyclic nucleotide-binding" evidence="14">
    <location>
        <begin position="347"/>
        <end position="477"/>
    </location>
</feature>
<evidence type="ECO:0000256" key="6">
    <source>
        <dbReference type="ARBA" id="ARBA00023065"/>
    </source>
</evidence>
<dbReference type="AlphaFoldDB" id="A0AAN7E365"/>
<dbReference type="SMART" id="SM00100">
    <property type="entry name" value="cNMP"/>
    <property type="match status" value="1"/>
</dbReference>
<dbReference type="EMBL" id="JAXUIC010000011">
    <property type="protein sequence ID" value="KAK4562227.1"/>
    <property type="molecule type" value="Genomic_DNA"/>
</dbReference>
<dbReference type="Gene3D" id="2.60.120.10">
    <property type="entry name" value="Jelly Rolls"/>
    <property type="match status" value="1"/>
</dbReference>
<dbReference type="PANTHER" id="PTHR45651:SF16">
    <property type="entry name" value="PROTEIN CNGC15A"/>
    <property type="match status" value="1"/>
</dbReference>
<keyword evidence="4 13" id="KW-0812">Transmembrane</keyword>
<dbReference type="CDD" id="cd00038">
    <property type="entry name" value="CAP_ED"/>
    <property type="match status" value="1"/>
</dbReference>
<dbReference type="InterPro" id="IPR000595">
    <property type="entry name" value="cNMP-bd_dom"/>
</dbReference>
<evidence type="ECO:0000256" key="7">
    <source>
        <dbReference type="ARBA" id="ARBA00023136"/>
    </source>
</evidence>
<keyword evidence="10" id="KW-0407">Ion channel</keyword>
<name>A0AAN7E365_QUERU</name>
<evidence type="ECO:0000256" key="9">
    <source>
        <dbReference type="ARBA" id="ARBA00023286"/>
    </source>
</evidence>
<dbReference type="GO" id="GO:0034220">
    <property type="term" value="P:monoatomic ion transmembrane transport"/>
    <property type="evidence" value="ECO:0007669"/>
    <property type="project" value="UniProtKB-KW"/>
</dbReference>